<accession>A0A4C1YHK2</accession>
<organism evidence="1 2">
    <name type="scientific">Eumeta variegata</name>
    <name type="common">Bagworm moth</name>
    <name type="synonym">Eumeta japonica</name>
    <dbReference type="NCBI Taxonomy" id="151549"/>
    <lineage>
        <taxon>Eukaryota</taxon>
        <taxon>Metazoa</taxon>
        <taxon>Ecdysozoa</taxon>
        <taxon>Arthropoda</taxon>
        <taxon>Hexapoda</taxon>
        <taxon>Insecta</taxon>
        <taxon>Pterygota</taxon>
        <taxon>Neoptera</taxon>
        <taxon>Endopterygota</taxon>
        <taxon>Lepidoptera</taxon>
        <taxon>Glossata</taxon>
        <taxon>Ditrysia</taxon>
        <taxon>Tineoidea</taxon>
        <taxon>Psychidae</taxon>
        <taxon>Oiketicinae</taxon>
        <taxon>Eumeta</taxon>
    </lineage>
</organism>
<sequence length="197" mass="22335">MLETSIIRALDEITPEKEQNSKALLPQEIQEAKEETVPKQQISKTNLLKLERQYRMTLRAAGVLPRDLPTETLWDKLDMKPWYIILLKDMLEKVRRMWEHEKAVENKSAPRPTNYAKAAAKPKIKGTGTALKIGPEPRTGPTHTLIIFKNNNHIASQMLGDGGGRTPNVRPPKRAKNQKVVLSCSSVEGIKKIEERI</sequence>
<keyword evidence="2" id="KW-1185">Reference proteome</keyword>
<dbReference type="EMBL" id="BGZK01001202">
    <property type="protein sequence ID" value="GBP74292.1"/>
    <property type="molecule type" value="Genomic_DNA"/>
</dbReference>
<evidence type="ECO:0000313" key="2">
    <source>
        <dbReference type="Proteomes" id="UP000299102"/>
    </source>
</evidence>
<reference evidence="1 2" key="1">
    <citation type="journal article" date="2019" name="Commun. Biol.">
        <title>The bagworm genome reveals a unique fibroin gene that provides high tensile strength.</title>
        <authorList>
            <person name="Kono N."/>
            <person name="Nakamura H."/>
            <person name="Ohtoshi R."/>
            <person name="Tomita M."/>
            <person name="Numata K."/>
            <person name="Arakawa K."/>
        </authorList>
    </citation>
    <scope>NUCLEOTIDE SEQUENCE [LARGE SCALE GENOMIC DNA]</scope>
</reference>
<gene>
    <name evidence="1" type="ORF">EVAR_42871_1</name>
</gene>
<protein>
    <submittedName>
        <fullName evidence="1">Uncharacterized protein</fullName>
    </submittedName>
</protein>
<comment type="caution">
    <text evidence="1">The sequence shown here is derived from an EMBL/GenBank/DDBJ whole genome shotgun (WGS) entry which is preliminary data.</text>
</comment>
<dbReference type="AlphaFoldDB" id="A0A4C1YHK2"/>
<dbReference type="Proteomes" id="UP000299102">
    <property type="component" value="Unassembled WGS sequence"/>
</dbReference>
<dbReference type="OrthoDB" id="6774308at2759"/>
<name>A0A4C1YHK2_EUMVA</name>
<evidence type="ECO:0000313" key="1">
    <source>
        <dbReference type="EMBL" id="GBP74292.1"/>
    </source>
</evidence>
<proteinExistence type="predicted"/>